<dbReference type="EMBL" id="CP013244">
    <property type="protein sequence ID" value="ANP46140.1"/>
    <property type="molecule type" value="Genomic_DNA"/>
</dbReference>
<reference evidence="2 3" key="1">
    <citation type="submission" date="2015-11" db="EMBL/GenBank/DDBJ databases">
        <title>Whole-Genome Sequence of Candidatus Oderbacter manganicum from the National Park Lower Oder Valley, Germany.</title>
        <authorList>
            <person name="Braun B."/>
            <person name="Liere K."/>
            <person name="Szewzyk U."/>
        </authorList>
    </citation>
    <scope>NUCLEOTIDE SEQUENCE [LARGE SCALE GENOMIC DNA]</scope>
    <source>
        <strain evidence="2 3">OTSz_A_272</strain>
    </source>
</reference>
<evidence type="ECO:0000256" key="1">
    <source>
        <dbReference type="SAM" id="SignalP"/>
    </source>
</evidence>
<name>A0A1B1AHY3_9PROT</name>
<dbReference type="OrthoDB" id="7173442at2"/>
<organism evidence="2 3">
    <name type="scientific">Candidatus Viadribacter manganicus</name>
    <dbReference type="NCBI Taxonomy" id="1759059"/>
    <lineage>
        <taxon>Bacteria</taxon>
        <taxon>Pseudomonadati</taxon>
        <taxon>Pseudomonadota</taxon>
        <taxon>Alphaproteobacteria</taxon>
        <taxon>Hyphomonadales</taxon>
        <taxon>Hyphomonadaceae</taxon>
        <taxon>Candidatus Viadribacter</taxon>
    </lineage>
</organism>
<dbReference type="STRING" id="1759059.ATE48_09520"/>
<accession>A0A1B1AHY3</accession>
<evidence type="ECO:0000313" key="3">
    <source>
        <dbReference type="Proteomes" id="UP000092498"/>
    </source>
</evidence>
<feature type="chain" id="PRO_5008518844" description="Tat pathway signal protein" evidence="1">
    <location>
        <begin position="23"/>
        <end position="152"/>
    </location>
</feature>
<protein>
    <recommendedName>
        <fullName evidence="4">Tat pathway signal protein</fullName>
    </recommendedName>
</protein>
<dbReference type="Proteomes" id="UP000092498">
    <property type="component" value="Chromosome"/>
</dbReference>
<dbReference type="AlphaFoldDB" id="A0A1B1AHY3"/>
<proteinExistence type="predicted"/>
<evidence type="ECO:0000313" key="2">
    <source>
        <dbReference type="EMBL" id="ANP46140.1"/>
    </source>
</evidence>
<keyword evidence="3" id="KW-1185">Reference proteome</keyword>
<keyword evidence="1" id="KW-0732">Signal</keyword>
<sequence>MRFAGPLIAMLMLAALAAPAAASGGGGGSSQAPATRQERLTSAETYMPMPTFSAGVLQRNDNQGTMVVDMGLDIPDEALRHRAQLNAPRLRDALRTALANYSSVYYRVHTAPNPTELTRQMQIAVDRVLGTQGARVLLANIIYQRPQRPSGR</sequence>
<evidence type="ECO:0008006" key="4">
    <source>
        <dbReference type="Google" id="ProtNLM"/>
    </source>
</evidence>
<dbReference type="InParanoid" id="A0A1B1AHY3"/>
<dbReference type="RefSeq" id="WP_066770633.1">
    <property type="nucleotide sequence ID" value="NZ_CP013244.1"/>
</dbReference>
<feature type="signal peptide" evidence="1">
    <location>
        <begin position="1"/>
        <end position="22"/>
    </location>
</feature>
<gene>
    <name evidence="2" type="ORF">ATE48_09520</name>
</gene>
<dbReference type="KEGG" id="cbot:ATE48_09520"/>